<name>A0A1W6ZUM9_9HYPH</name>
<dbReference type="EMBL" id="CP021112">
    <property type="protein sequence ID" value="ARQ01030.1"/>
    <property type="molecule type" value="Genomic_DNA"/>
</dbReference>
<keyword evidence="4" id="KW-1185">Reference proteome</keyword>
<feature type="signal peptide" evidence="2">
    <location>
        <begin position="1"/>
        <end position="22"/>
    </location>
</feature>
<evidence type="ECO:0008006" key="5">
    <source>
        <dbReference type="Google" id="ProtNLM"/>
    </source>
</evidence>
<feature type="chain" id="PRO_5012642294" description="Secreted protein" evidence="2">
    <location>
        <begin position="23"/>
        <end position="61"/>
    </location>
</feature>
<keyword evidence="2" id="KW-0732">Signal</keyword>
<reference evidence="3 4" key="1">
    <citation type="submission" date="2017-05" db="EMBL/GenBank/DDBJ databases">
        <title>Full genome sequence of Pseudorhodoplanes sinuspersici.</title>
        <authorList>
            <person name="Dastgheib S.M.M."/>
            <person name="Shavandi M."/>
            <person name="Tirandaz H."/>
        </authorList>
    </citation>
    <scope>NUCLEOTIDE SEQUENCE [LARGE SCALE GENOMIC DNA]</scope>
    <source>
        <strain evidence="3 4">RIPI110</strain>
    </source>
</reference>
<dbReference type="Proteomes" id="UP000194137">
    <property type="component" value="Chromosome"/>
</dbReference>
<evidence type="ECO:0000256" key="2">
    <source>
        <dbReference type="SAM" id="SignalP"/>
    </source>
</evidence>
<sequence length="61" mass="6646">MFAMIVLLAFCCRAATIAVSMATDRPETIDAASERTEAQRRMPGRQLSCLARNGRSPGEES</sequence>
<protein>
    <recommendedName>
        <fullName evidence="5">Secreted protein</fullName>
    </recommendedName>
</protein>
<evidence type="ECO:0000313" key="4">
    <source>
        <dbReference type="Proteomes" id="UP000194137"/>
    </source>
</evidence>
<evidence type="ECO:0000256" key="1">
    <source>
        <dbReference type="SAM" id="MobiDB-lite"/>
    </source>
</evidence>
<accession>A0A1W6ZUM9</accession>
<organism evidence="3 4">
    <name type="scientific">Pseudorhodoplanes sinuspersici</name>
    <dbReference type="NCBI Taxonomy" id="1235591"/>
    <lineage>
        <taxon>Bacteria</taxon>
        <taxon>Pseudomonadati</taxon>
        <taxon>Pseudomonadota</taxon>
        <taxon>Alphaproteobacteria</taxon>
        <taxon>Hyphomicrobiales</taxon>
        <taxon>Pseudorhodoplanes</taxon>
    </lineage>
</organism>
<proteinExistence type="predicted"/>
<evidence type="ECO:0000313" key="3">
    <source>
        <dbReference type="EMBL" id="ARQ01030.1"/>
    </source>
</evidence>
<dbReference type="KEGG" id="psin:CAK95_19450"/>
<dbReference type="AlphaFoldDB" id="A0A1W6ZUM9"/>
<feature type="region of interest" description="Disordered" evidence="1">
    <location>
        <begin position="34"/>
        <end position="61"/>
    </location>
</feature>
<gene>
    <name evidence="3" type="ORF">CAK95_19450</name>
</gene>